<protein>
    <submittedName>
        <fullName evidence="1">Uncharacterized ACR, COG1678</fullName>
    </submittedName>
</protein>
<organism evidence="1 2">
    <name type="scientific">Seminavis robusta</name>
    <dbReference type="NCBI Taxonomy" id="568900"/>
    <lineage>
        <taxon>Eukaryota</taxon>
        <taxon>Sar</taxon>
        <taxon>Stramenopiles</taxon>
        <taxon>Ochrophyta</taxon>
        <taxon>Bacillariophyta</taxon>
        <taxon>Bacillariophyceae</taxon>
        <taxon>Bacillariophycidae</taxon>
        <taxon>Naviculales</taxon>
        <taxon>Naviculaceae</taxon>
        <taxon>Seminavis</taxon>
    </lineage>
</organism>
<gene>
    <name evidence="1" type="ORF">SEMRO_1029_G233220.1</name>
</gene>
<name>A0A9N8EDS4_9STRA</name>
<dbReference type="AlphaFoldDB" id="A0A9N8EDS4"/>
<evidence type="ECO:0000313" key="2">
    <source>
        <dbReference type="Proteomes" id="UP001153069"/>
    </source>
</evidence>
<comment type="caution">
    <text evidence="1">The sequence shown here is derived from an EMBL/GenBank/DDBJ whole genome shotgun (WGS) entry which is preliminary data.</text>
</comment>
<dbReference type="PANTHER" id="PTHR31984">
    <property type="entry name" value="TRANSPORTER, PUTATIVE (DUF179)-RELATED"/>
    <property type="match status" value="1"/>
</dbReference>
<dbReference type="PANTHER" id="PTHR31984:SF17">
    <property type="entry name" value="TRANSCRIPTIONAL REGULATOR"/>
    <property type="match status" value="1"/>
</dbReference>
<dbReference type="InterPro" id="IPR003774">
    <property type="entry name" value="AlgH-like"/>
</dbReference>
<dbReference type="Proteomes" id="UP001153069">
    <property type="component" value="Unassembled WGS sequence"/>
</dbReference>
<sequence>MATSSKHAVIHRRLYRALLRAVKPFTPPSPNAAVLSCLLHRSFIPVDLDEELALKYRRRDSQQQLRSSNYDLDLMEEEEDDEDALPQRFDAHFLLFRRLLWTVFSDSDTYKFHHDGVTRNDDSPPFAPCYFHPHHVHRQPTKLRDMIRREFRTPDMEASSSSCSAAFAMDVRRETAFLALRKLNEKLAWAKELQEEQQRDEPSHNKQAAKHVEPLIWNDATDIASLLKPGVFLVAHPHMTGFFRKTVSCILQHHGNDNHNKNTNEEDDNTDKDKQQVTLEGTYGLIVNRVTLKDPSNSSGSNLQPLNLAEALPHLPKDILASLGTIPMKDGGPVHMPTIQMAHTIGSSNDDSNDTEKDGDVGGIQLPNVTGLEDEKVVAYKGNITNAAEAVASGTLDRDDVTFFVGASCWYQGQLEREVAEGCWFLCRGPPEIVVSGACEHHDLAEEEEGESRPRADLWLSMMSAFGREEARLAHWTNPSLTTEDHKYGAPCDEF</sequence>
<dbReference type="Gene3D" id="3.40.1740.10">
    <property type="entry name" value="VC0467-like"/>
    <property type="match status" value="1"/>
</dbReference>
<dbReference type="EMBL" id="CAICTM010001027">
    <property type="protein sequence ID" value="CAB9519591.1"/>
    <property type="molecule type" value="Genomic_DNA"/>
</dbReference>
<reference evidence="1" key="1">
    <citation type="submission" date="2020-06" db="EMBL/GenBank/DDBJ databases">
        <authorList>
            <consortium name="Plant Systems Biology data submission"/>
        </authorList>
    </citation>
    <scope>NUCLEOTIDE SEQUENCE</scope>
    <source>
        <strain evidence="1">D6</strain>
    </source>
</reference>
<accession>A0A9N8EDS4</accession>
<evidence type="ECO:0000313" key="1">
    <source>
        <dbReference type="EMBL" id="CAB9519591.1"/>
    </source>
</evidence>
<proteinExistence type="predicted"/>
<dbReference type="Pfam" id="PF02622">
    <property type="entry name" value="DUF179"/>
    <property type="match status" value="1"/>
</dbReference>
<keyword evidence="2" id="KW-1185">Reference proteome</keyword>
<dbReference type="OrthoDB" id="45276at2759"/>
<dbReference type="SUPFAM" id="SSF143456">
    <property type="entry name" value="VC0467-like"/>
    <property type="match status" value="1"/>
</dbReference>